<organism evidence="1">
    <name type="scientific">Lepeophtheirus salmonis</name>
    <name type="common">Salmon louse</name>
    <name type="synonym">Caligus salmonis</name>
    <dbReference type="NCBI Taxonomy" id="72036"/>
    <lineage>
        <taxon>Eukaryota</taxon>
        <taxon>Metazoa</taxon>
        <taxon>Ecdysozoa</taxon>
        <taxon>Arthropoda</taxon>
        <taxon>Crustacea</taxon>
        <taxon>Multicrustacea</taxon>
        <taxon>Hexanauplia</taxon>
        <taxon>Copepoda</taxon>
        <taxon>Siphonostomatoida</taxon>
        <taxon>Caligidae</taxon>
        <taxon>Lepeophtheirus</taxon>
    </lineage>
</organism>
<evidence type="ECO:0000313" key="1">
    <source>
        <dbReference type="EMBL" id="CDW49337.1"/>
    </source>
</evidence>
<accession>A0A0K2VGP3</accession>
<dbReference type="EMBL" id="HACA01031976">
    <property type="protein sequence ID" value="CDW49337.1"/>
    <property type="molecule type" value="Transcribed_RNA"/>
</dbReference>
<sequence length="16" mass="1916">MEWVSMKNIDNNGYSK</sequence>
<reference evidence="1" key="1">
    <citation type="submission" date="2014-05" db="EMBL/GenBank/DDBJ databases">
        <authorList>
            <person name="Chronopoulou M."/>
        </authorList>
    </citation>
    <scope>NUCLEOTIDE SEQUENCE</scope>
    <source>
        <tissue evidence="1">Whole organism</tissue>
    </source>
</reference>
<proteinExistence type="predicted"/>
<protein>
    <submittedName>
        <fullName evidence="1">Uncharacterized protein</fullName>
    </submittedName>
</protein>
<name>A0A0K2VGP3_LEPSM</name>
<dbReference type="AlphaFoldDB" id="A0A0K2VGP3"/>